<keyword evidence="1" id="KW-1133">Transmembrane helix</keyword>
<accession>A0ABS2GD39</accession>
<keyword evidence="1" id="KW-0472">Membrane</keyword>
<keyword evidence="1" id="KW-0812">Transmembrane</keyword>
<evidence type="ECO:0008006" key="4">
    <source>
        <dbReference type="Google" id="ProtNLM"/>
    </source>
</evidence>
<dbReference type="EMBL" id="JACSNV010000017">
    <property type="protein sequence ID" value="MBM6878620.1"/>
    <property type="molecule type" value="Genomic_DNA"/>
</dbReference>
<organism evidence="2 3">
    <name type="scientific">Anaerotignum lactatifermentans</name>
    <dbReference type="NCBI Taxonomy" id="160404"/>
    <lineage>
        <taxon>Bacteria</taxon>
        <taxon>Bacillati</taxon>
        <taxon>Bacillota</taxon>
        <taxon>Clostridia</taxon>
        <taxon>Lachnospirales</taxon>
        <taxon>Anaerotignaceae</taxon>
        <taxon>Anaerotignum</taxon>
    </lineage>
</organism>
<dbReference type="RefSeq" id="WP_205134261.1">
    <property type="nucleotide sequence ID" value="NZ_JACSNT010000015.1"/>
</dbReference>
<evidence type="ECO:0000313" key="2">
    <source>
        <dbReference type="EMBL" id="MBM6878620.1"/>
    </source>
</evidence>
<comment type="caution">
    <text evidence="2">The sequence shown here is derived from an EMBL/GenBank/DDBJ whole genome shotgun (WGS) entry which is preliminary data.</text>
</comment>
<dbReference type="Proteomes" id="UP000729290">
    <property type="component" value="Unassembled WGS sequence"/>
</dbReference>
<feature type="transmembrane region" description="Helical" evidence="1">
    <location>
        <begin position="12"/>
        <end position="30"/>
    </location>
</feature>
<name>A0ABS2GD39_9FIRM</name>
<protein>
    <recommendedName>
        <fullName evidence="4">Holin</fullName>
    </recommendedName>
</protein>
<sequence>MKKRRKTFTKKLVKWVMAISLFDLQLSYLLAFLGRVEIAENLSMTVVTTIIGTVITYCIKSFKETKEEERLRYEKEKDSVWTNKEGEA</sequence>
<proteinExistence type="predicted"/>
<evidence type="ECO:0000256" key="1">
    <source>
        <dbReference type="SAM" id="Phobius"/>
    </source>
</evidence>
<reference evidence="2 3" key="1">
    <citation type="journal article" date="2021" name="Sci. Rep.">
        <title>The distribution of antibiotic resistance genes in chicken gut microbiota commensals.</title>
        <authorList>
            <person name="Juricova H."/>
            <person name="Matiasovicova J."/>
            <person name="Kubasova T."/>
            <person name="Cejkova D."/>
            <person name="Rychlik I."/>
        </authorList>
    </citation>
    <scope>NUCLEOTIDE SEQUENCE [LARGE SCALE GENOMIC DNA]</scope>
    <source>
        <strain evidence="2 3">An431b</strain>
    </source>
</reference>
<evidence type="ECO:0000313" key="3">
    <source>
        <dbReference type="Proteomes" id="UP000729290"/>
    </source>
</evidence>
<gene>
    <name evidence="2" type="ORF">H9X83_10695</name>
</gene>
<keyword evidence="3" id="KW-1185">Reference proteome</keyword>
<feature type="transmembrane region" description="Helical" evidence="1">
    <location>
        <begin position="42"/>
        <end position="62"/>
    </location>
</feature>